<feature type="signal peptide" evidence="1">
    <location>
        <begin position="1"/>
        <end position="26"/>
    </location>
</feature>
<dbReference type="STRING" id="1576369.SAMN05421753_110119"/>
<protein>
    <recommendedName>
        <fullName evidence="4">HEAT repeat-containing protein</fullName>
    </recommendedName>
</protein>
<evidence type="ECO:0000313" key="2">
    <source>
        <dbReference type="EMBL" id="SFI57500.1"/>
    </source>
</evidence>
<evidence type="ECO:0008006" key="4">
    <source>
        <dbReference type="Google" id="ProtNLM"/>
    </source>
</evidence>
<sequence>MQVRFASRVQAWSCVCLLVWTTGAFAQDDAAPPGPPPGDPLFVKPTTVPENFDAALLMVKLARLDLAKYYLEQTLALEPSDEDMMALRTAHGTGTFLELTRLKELNPPATTLLDRLTAAVQNQISQPGYADGLIAKLGGSARERAEALTELRHMGPYAVPPILKHLDGDLGVGRDTLAVTLTRLGTEAIPPLIGALASPNEEVRAVAADVLGKVGSESNMLWLWYPAFAEGQPAGTRGAARIALARLRYGDGQAVNRLSSDGAVKSMLAAATQHLDGSYQWPQLYEEMTEIPVWTWSVEAGTVVEHPVPRAQASLFLAERLAREATLLAPDSGQPPVVLLTALLMRAVEQNGWKTPLPAGPDSALDLAVRCGPDVCERVLQYALDHKLIGAQLAVLEALALNGSPHLLLAKQGHSAVTDALDAPEARVQFAAATTILRWEPTQPFRNSRRVVEILARALNTEAMASSVVMDPNVSRAQQTASLFTELGFPATLASTGMDGFKLAAEQGNITLAVLHPNVIRWELSQTVANLRADARTANIPVVIYGPKGIRDRYVDFASHYHNVLFLDEGTDAAQLSRTLQPFLVQLSPPTMTPDQRLNQMREASAWLRRIAVRNIANVFDLEPAEPALTNAIFNPDVAEDALITLGAIGRPNVQNELFNVANSTTISSPLRQLAAYQLAFHIQRFGLLLMPKVAETIPGIWQNETDPQVRIALASVIGTLKPTLAAARQEILSQPASPAPVTSGPESAPEIQ</sequence>
<dbReference type="RefSeq" id="WP_139228474.1">
    <property type="nucleotide sequence ID" value="NZ_FOQD01000010.1"/>
</dbReference>
<dbReference type="InterPro" id="IPR011989">
    <property type="entry name" value="ARM-like"/>
</dbReference>
<evidence type="ECO:0000313" key="3">
    <source>
        <dbReference type="Proteomes" id="UP000199518"/>
    </source>
</evidence>
<keyword evidence="1" id="KW-0732">Signal</keyword>
<dbReference type="AlphaFoldDB" id="A0A1I3JBJ0"/>
<keyword evidence="3" id="KW-1185">Reference proteome</keyword>
<organism evidence="2 3">
    <name type="scientific">Planctomicrobium piriforme</name>
    <dbReference type="NCBI Taxonomy" id="1576369"/>
    <lineage>
        <taxon>Bacteria</taxon>
        <taxon>Pseudomonadati</taxon>
        <taxon>Planctomycetota</taxon>
        <taxon>Planctomycetia</taxon>
        <taxon>Planctomycetales</taxon>
        <taxon>Planctomycetaceae</taxon>
        <taxon>Planctomicrobium</taxon>
    </lineage>
</organism>
<dbReference type="Gene3D" id="1.25.10.10">
    <property type="entry name" value="Leucine-rich Repeat Variant"/>
    <property type="match status" value="1"/>
</dbReference>
<dbReference type="OrthoDB" id="253582at2"/>
<dbReference type="InterPro" id="IPR016024">
    <property type="entry name" value="ARM-type_fold"/>
</dbReference>
<proteinExistence type="predicted"/>
<evidence type="ECO:0000256" key="1">
    <source>
        <dbReference type="SAM" id="SignalP"/>
    </source>
</evidence>
<dbReference type="EMBL" id="FOQD01000010">
    <property type="protein sequence ID" value="SFI57500.1"/>
    <property type="molecule type" value="Genomic_DNA"/>
</dbReference>
<dbReference type="SMART" id="SM00567">
    <property type="entry name" value="EZ_HEAT"/>
    <property type="match status" value="4"/>
</dbReference>
<accession>A0A1I3JBJ0</accession>
<dbReference type="Proteomes" id="UP000199518">
    <property type="component" value="Unassembled WGS sequence"/>
</dbReference>
<gene>
    <name evidence="2" type="ORF">SAMN05421753_110119</name>
</gene>
<name>A0A1I3JBJ0_9PLAN</name>
<feature type="chain" id="PRO_5011693215" description="HEAT repeat-containing protein" evidence="1">
    <location>
        <begin position="27"/>
        <end position="753"/>
    </location>
</feature>
<dbReference type="InterPro" id="IPR004155">
    <property type="entry name" value="PBS_lyase_HEAT"/>
</dbReference>
<reference evidence="3" key="1">
    <citation type="submission" date="2016-10" db="EMBL/GenBank/DDBJ databases">
        <authorList>
            <person name="Varghese N."/>
            <person name="Submissions S."/>
        </authorList>
    </citation>
    <scope>NUCLEOTIDE SEQUENCE [LARGE SCALE GENOMIC DNA]</scope>
    <source>
        <strain evidence="3">DSM 26348</strain>
    </source>
</reference>
<dbReference type="SUPFAM" id="SSF48371">
    <property type="entry name" value="ARM repeat"/>
    <property type="match status" value="1"/>
</dbReference>